<reference evidence="1 2" key="1">
    <citation type="submission" date="2019-07" db="EMBL/GenBank/DDBJ databases">
        <title>Rufibacter sp. nov., isolated from lake sediment.</title>
        <authorList>
            <person name="Qu J.-H."/>
        </authorList>
    </citation>
    <scope>NUCLEOTIDE SEQUENCE [LARGE SCALE GENOMIC DNA]</scope>
    <source>
        <strain evidence="1 2">NBS58-1</strain>
    </source>
</reference>
<evidence type="ECO:0008006" key="3">
    <source>
        <dbReference type="Google" id="ProtNLM"/>
    </source>
</evidence>
<dbReference type="AlphaFoldDB" id="A0A5B6TBA9"/>
<evidence type="ECO:0000313" key="1">
    <source>
        <dbReference type="EMBL" id="KAA3437155.1"/>
    </source>
</evidence>
<gene>
    <name evidence="1" type="ORF">FOA19_22595</name>
</gene>
<proteinExistence type="predicted"/>
<dbReference type="Proteomes" id="UP000324133">
    <property type="component" value="Unassembled WGS sequence"/>
</dbReference>
<sequence>MFDAAMVKIAHTPFYQIKVDQEKNRIILNIKGCWNTPEEVPFYTIHLKEALALVKPGFSILTDLRKLDEYSPVVRLMHIEAQKLTVAAGIYQLAEVHDLKKPVNLLSVGMAEESKIPLNIFDSMQDAQAWLEELKPR</sequence>
<dbReference type="EMBL" id="VKKY01000003">
    <property type="protein sequence ID" value="KAA3437155.1"/>
    <property type="molecule type" value="Genomic_DNA"/>
</dbReference>
<keyword evidence="2" id="KW-1185">Reference proteome</keyword>
<accession>A0A5B6TBA9</accession>
<evidence type="ECO:0000313" key="2">
    <source>
        <dbReference type="Proteomes" id="UP000324133"/>
    </source>
</evidence>
<protein>
    <recommendedName>
        <fullName evidence="3">STAS/SEC14 domain-containing protein</fullName>
    </recommendedName>
</protein>
<dbReference type="OrthoDB" id="962520at2"/>
<organism evidence="1 2">
    <name type="scientific">Rufibacter hautae</name>
    <dbReference type="NCBI Taxonomy" id="2595005"/>
    <lineage>
        <taxon>Bacteria</taxon>
        <taxon>Pseudomonadati</taxon>
        <taxon>Bacteroidota</taxon>
        <taxon>Cytophagia</taxon>
        <taxon>Cytophagales</taxon>
        <taxon>Hymenobacteraceae</taxon>
        <taxon>Rufibacter</taxon>
    </lineage>
</organism>
<name>A0A5B6TBA9_9BACT</name>
<comment type="caution">
    <text evidence="1">The sequence shown here is derived from an EMBL/GenBank/DDBJ whole genome shotgun (WGS) entry which is preliminary data.</text>
</comment>